<protein>
    <submittedName>
        <fullName evidence="1">Uncharacterized protein</fullName>
    </submittedName>
</protein>
<dbReference type="Proteomes" id="UP000245956">
    <property type="component" value="Unassembled WGS sequence"/>
</dbReference>
<dbReference type="AlphaFoldDB" id="A0A2U3EGR7"/>
<reference evidence="1 2" key="1">
    <citation type="journal article" date="2016" name="Front. Microbiol.">
        <title>Genome and transcriptome sequences reveal the specific parasitism of the nematophagous Purpureocillium lilacinum 36-1.</title>
        <authorList>
            <person name="Xie J."/>
            <person name="Li S."/>
            <person name="Mo C."/>
            <person name="Xiao X."/>
            <person name="Peng D."/>
            <person name="Wang G."/>
            <person name="Xiao Y."/>
        </authorList>
    </citation>
    <scope>NUCLEOTIDE SEQUENCE [LARGE SCALE GENOMIC DNA]</scope>
    <source>
        <strain evidence="1 2">36-1</strain>
    </source>
</reference>
<comment type="caution">
    <text evidence="1">The sequence shown here is derived from an EMBL/GenBank/DDBJ whole genome shotgun (WGS) entry which is preliminary data.</text>
</comment>
<evidence type="ECO:0000313" key="1">
    <source>
        <dbReference type="EMBL" id="PWI73630.1"/>
    </source>
</evidence>
<organism evidence="1 2">
    <name type="scientific">Purpureocillium lilacinum</name>
    <name type="common">Paecilomyces lilacinus</name>
    <dbReference type="NCBI Taxonomy" id="33203"/>
    <lineage>
        <taxon>Eukaryota</taxon>
        <taxon>Fungi</taxon>
        <taxon>Dikarya</taxon>
        <taxon>Ascomycota</taxon>
        <taxon>Pezizomycotina</taxon>
        <taxon>Sordariomycetes</taxon>
        <taxon>Hypocreomycetidae</taxon>
        <taxon>Hypocreales</taxon>
        <taxon>Ophiocordycipitaceae</taxon>
        <taxon>Purpureocillium</taxon>
    </lineage>
</organism>
<name>A0A2U3EGR7_PURLI</name>
<proteinExistence type="predicted"/>
<sequence length="146" mass="16938">MTPHGQPEPRICDKFLEQFGNRTYENLYRVNSCENHTVKRVERVDETSCELHAWVLGHTSQFVDMNHKQSRSLESTNRDQMSRKSAKLIVCCRLAVDSKSSSRVITFFVELNQHPVLLIRNIAPVMIEPMSKLRRHNAAQIPPKRP</sequence>
<dbReference type="EMBL" id="LCWV01000004">
    <property type="protein sequence ID" value="PWI73630.1"/>
    <property type="molecule type" value="Genomic_DNA"/>
</dbReference>
<accession>A0A2U3EGR7</accession>
<gene>
    <name evidence="1" type="ORF">PCL_08906</name>
</gene>
<evidence type="ECO:0000313" key="2">
    <source>
        <dbReference type="Proteomes" id="UP000245956"/>
    </source>
</evidence>